<dbReference type="GO" id="GO:0046872">
    <property type="term" value="F:metal ion binding"/>
    <property type="evidence" value="ECO:0007669"/>
    <property type="project" value="UniProtKB-UniRule"/>
</dbReference>
<dbReference type="EC" id="1.11.1.7" evidence="4 16"/>
<keyword evidence="5 16" id="KW-0575">Peroxidase</keyword>
<dbReference type="PROSITE" id="PS00436">
    <property type="entry name" value="PEROXIDASE_2"/>
    <property type="match status" value="1"/>
</dbReference>
<feature type="signal peptide" evidence="16">
    <location>
        <begin position="1"/>
        <end position="24"/>
    </location>
</feature>
<dbReference type="InterPro" id="IPR002016">
    <property type="entry name" value="Haem_peroxidase"/>
</dbReference>
<feature type="disulfide bond" evidence="15">
    <location>
        <begin position="68"/>
        <end position="110"/>
    </location>
</feature>
<feature type="disulfide bond" evidence="15">
    <location>
        <begin position="237"/>
        <end position="262"/>
    </location>
</feature>
<sequence>MAFYSHSSMFCFFAVLLIFGDASAQLSLTYYAKTCPRALSIIQTAVNNAVVKEHRMGASLLRLHFHDCFVNACSFSPLSLYIYKNIHTDHTCTCTHTSTTYVVQHTFQGCDASVLLDDTSSFTGEKTAGPNVDSLRGFEVIDTIKTSLESACPGVVSCADILAVAARDSVVALAGPSWTVQLGRRDSTTASLSAANSDLPSPAMDLKDLISTFSSKGFSTKEMVALSGSHTIGQARCLMFRGRIYNETTIDSEFTKSTQSNCPITGGDSNLSPIDATSPVIFDNAYFKNLVNSKGLLHSDQQLFSGGSTDSQVTTYSSGFSTFFTDFANAMVKMGNLSPLTGSNGEIRTNCKKIN</sequence>
<feature type="binding site" evidence="13">
    <location>
        <position position="113"/>
    </location>
    <ligand>
        <name>Ca(2+)</name>
        <dbReference type="ChEBI" id="CHEBI:29108"/>
        <label>1</label>
    </ligand>
</feature>
<dbReference type="CDD" id="cd00693">
    <property type="entry name" value="secretory_peroxidase"/>
    <property type="match status" value="1"/>
</dbReference>
<evidence type="ECO:0000256" key="2">
    <source>
        <dbReference type="ARBA" id="ARBA00002322"/>
    </source>
</evidence>
<reference evidence="18" key="3">
    <citation type="submission" date="2023-07" db="EMBL/GenBank/DDBJ databases">
        <title>An improved reference 1 genome and first organelle genomes of Quercus suber.</title>
        <authorList>
            <consortium name="Genosuber Consortium"/>
            <person name="Usie A."/>
            <person name="Serra O."/>
            <person name="Barros P."/>
        </authorList>
    </citation>
    <scope>NUCLEOTIDE SEQUENCE</scope>
    <source>
        <strain evidence="18">HL8</strain>
        <tissue evidence="18">Leaves</tissue>
    </source>
</reference>
<evidence type="ECO:0000256" key="14">
    <source>
        <dbReference type="PIRSR" id="PIRSR600823-4"/>
    </source>
</evidence>
<dbReference type="Pfam" id="PF00141">
    <property type="entry name" value="peroxidase"/>
    <property type="match status" value="1"/>
</dbReference>
<dbReference type="FunFam" id="1.10.420.10:FF:000001">
    <property type="entry name" value="Peroxidase"/>
    <property type="match status" value="1"/>
</dbReference>
<evidence type="ECO:0000256" key="15">
    <source>
        <dbReference type="PIRSR" id="PIRSR600823-5"/>
    </source>
</evidence>
<feature type="domain" description="Plant heme peroxidase family profile" evidence="17">
    <location>
        <begin position="25"/>
        <end position="355"/>
    </location>
</feature>
<feature type="active site" description="Proton acceptor" evidence="11">
    <location>
        <position position="66"/>
    </location>
</feature>
<evidence type="ECO:0000256" key="3">
    <source>
        <dbReference type="ARBA" id="ARBA00006873"/>
    </source>
</evidence>
<evidence type="ECO:0000256" key="10">
    <source>
        <dbReference type="ARBA" id="ARBA00023157"/>
    </source>
</evidence>
<feature type="chain" id="PRO_5043098343" description="Peroxidase" evidence="16">
    <location>
        <begin position="25"/>
        <end position="355"/>
    </location>
</feature>
<feature type="binding site" evidence="13">
    <location>
        <position position="109"/>
    </location>
    <ligand>
        <name>Ca(2+)</name>
        <dbReference type="ChEBI" id="CHEBI:29108"/>
        <label>1</label>
    </ligand>
</feature>
<dbReference type="InterPro" id="IPR019794">
    <property type="entry name" value="Peroxidases_AS"/>
</dbReference>
<dbReference type="GO" id="GO:0020037">
    <property type="term" value="F:heme binding"/>
    <property type="evidence" value="ECO:0007669"/>
    <property type="project" value="UniProtKB-UniRule"/>
</dbReference>
<comment type="caution">
    <text evidence="18">The sequence shown here is derived from an EMBL/GenBank/DDBJ whole genome shotgun (WGS) entry which is preliminary data.</text>
</comment>
<evidence type="ECO:0000256" key="12">
    <source>
        <dbReference type="PIRSR" id="PIRSR600823-2"/>
    </source>
</evidence>
<feature type="binding site" evidence="13">
    <location>
        <position position="125"/>
    </location>
    <ligand>
        <name>Ca(2+)</name>
        <dbReference type="ChEBI" id="CHEBI:29108"/>
        <label>1</label>
    </ligand>
</feature>
<dbReference type="SUPFAM" id="SSF48113">
    <property type="entry name" value="Heme-dependent peroxidases"/>
    <property type="match status" value="1"/>
</dbReference>
<organism evidence="18">
    <name type="scientific">Quercus suber</name>
    <name type="common">Cork oak</name>
    <dbReference type="NCBI Taxonomy" id="58331"/>
    <lineage>
        <taxon>Eukaryota</taxon>
        <taxon>Viridiplantae</taxon>
        <taxon>Streptophyta</taxon>
        <taxon>Embryophyta</taxon>
        <taxon>Tracheophyta</taxon>
        <taxon>Spermatophyta</taxon>
        <taxon>Magnoliopsida</taxon>
        <taxon>eudicotyledons</taxon>
        <taxon>Gunneridae</taxon>
        <taxon>Pentapetalae</taxon>
        <taxon>rosids</taxon>
        <taxon>fabids</taxon>
        <taxon>Fagales</taxon>
        <taxon>Fagaceae</taxon>
        <taxon>Quercus</taxon>
    </lineage>
</organism>
<dbReference type="PROSITE" id="PS50873">
    <property type="entry name" value="PEROXIDASE_4"/>
    <property type="match status" value="1"/>
</dbReference>
<dbReference type="PRINTS" id="PR00461">
    <property type="entry name" value="PLPEROXIDASE"/>
</dbReference>
<reference evidence="18" key="2">
    <citation type="journal article" date="2018" name="Sci. Data">
        <title>The draft genome sequence of cork oak.</title>
        <authorList>
            <person name="Ramos A.M."/>
            <person name="Usie A."/>
            <person name="Barbosa P."/>
            <person name="Barros P.M."/>
            <person name="Capote T."/>
            <person name="Chaves I."/>
            <person name="Simoes F."/>
            <person name="Abreu I."/>
            <person name="Carrasquinho I."/>
            <person name="Faro C."/>
            <person name="Guimaraes J.B."/>
            <person name="Mendonca D."/>
            <person name="Nobrega F."/>
            <person name="Rodrigues L."/>
            <person name="Saibo N.J.M."/>
            <person name="Varela M.C."/>
            <person name="Egas C."/>
            <person name="Matos J."/>
            <person name="Miguel C.M."/>
            <person name="Oliveira M.M."/>
            <person name="Ricardo C.P."/>
            <person name="Goncalves S."/>
        </authorList>
    </citation>
    <scope>NUCLEOTIDE SEQUENCE [LARGE SCALE GENOMIC DNA]</scope>
    <source>
        <strain evidence="18">HL8</strain>
    </source>
</reference>
<dbReference type="PANTHER" id="PTHR31388:SF257">
    <property type="entry name" value="PEROXIDASE"/>
    <property type="match status" value="1"/>
</dbReference>
<evidence type="ECO:0000256" key="4">
    <source>
        <dbReference type="ARBA" id="ARBA00012313"/>
    </source>
</evidence>
<evidence type="ECO:0000256" key="1">
    <source>
        <dbReference type="ARBA" id="ARBA00000189"/>
    </source>
</evidence>
<dbReference type="PRINTS" id="PR00458">
    <property type="entry name" value="PEROXIDASE"/>
</dbReference>
<feature type="binding site" evidence="13">
    <location>
        <position position="283"/>
    </location>
    <ligand>
        <name>Ca(2+)</name>
        <dbReference type="ChEBI" id="CHEBI:29108"/>
        <label>2</label>
    </ligand>
</feature>
<keyword evidence="16" id="KW-0376">Hydrogen peroxide</keyword>
<evidence type="ECO:0000256" key="5">
    <source>
        <dbReference type="ARBA" id="ARBA00022559"/>
    </source>
</evidence>
<keyword evidence="9 13" id="KW-0408">Iron</keyword>
<dbReference type="InterPro" id="IPR019793">
    <property type="entry name" value="Peroxidases_heam-ligand_BS"/>
</dbReference>
<reference evidence="18" key="1">
    <citation type="submission" date="2017-12" db="EMBL/GenBank/DDBJ databases">
        <authorList>
            <person name="Barbosa P."/>
            <person name="Usie A."/>
            <person name="Ramos A.M."/>
        </authorList>
    </citation>
    <scope>NUCLEOTIDE SEQUENCE</scope>
    <source>
        <strain evidence="18">HL8</strain>
        <tissue evidence="18">Leaves</tissue>
    </source>
</reference>
<evidence type="ECO:0000256" key="6">
    <source>
        <dbReference type="ARBA" id="ARBA00022617"/>
    </source>
</evidence>
<gene>
    <name evidence="18" type="primary">PNC1_3</name>
    <name evidence="18" type="ORF">CFP56_017701</name>
</gene>
<evidence type="ECO:0000256" key="11">
    <source>
        <dbReference type="PIRSR" id="PIRSR600823-1"/>
    </source>
</evidence>
<keyword evidence="16" id="KW-0964">Secreted</keyword>
<dbReference type="GO" id="GO:0140825">
    <property type="term" value="F:lactoperoxidase activity"/>
    <property type="evidence" value="ECO:0007669"/>
    <property type="project" value="UniProtKB-EC"/>
</dbReference>
<feature type="disulfide bond" evidence="15">
    <location>
        <begin position="35"/>
        <end position="152"/>
    </location>
</feature>
<comment type="similarity">
    <text evidence="3">Belongs to the peroxidase family. Ascorbate peroxidase subfamily.</text>
</comment>
<evidence type="ECO:0000256" key="7">
    <source>
        <dbReference type="ARBA" id="ARBA00022723"/>
    </source>
</evidence>
<feature type="binding site" evidence="13">
    <location>
        <position position="275"/>
    </location>
    <ligand>
        <name>Ca(2+)</name>
        <dbReference type="ChEBI" id="CHEBI:29108"/>
        <label>2</label>
    </ligand>
</feature>
<dbReference type="InterPro" id="IPR000823">
    <property type="entry name" value="Peroxidase_pln"/>
</dbReference>
<feature type="site" description="Transition state stabilizer" evidence="14">
    <location>
        <position position="62"/>
    </location>
</feature>
<dbReference type="InterPro" id="IPR010255">
    <property type="entry name" value="Haem_peroxidase_sf"/>
</dbReference>
<dbReference type="GO" id="GO:0042744">
    <property type="term" value="P:hydrogen peroxide catabolic process"/>
    <property type="evidence" value="ECO:0007669"/>
    <property type="project" value="UniProtKB-KW"/>
</dbReference>
<dbReference type="InterPro" id="IPR033905">
    <property type="entry name" value="Secretory_peroxidase"/>
</dbReference>
<evidence type="ECO:0000259" key="17">
    <source>
        <dbReference type="PROSITE" id="PS50873"/>
    </source>
</evidence>
<protein>
    <recommendedName>
        <fullName evidence="4 16">Peroxidase</fullName>
        <ecNumber evidence="4 16">1.11.1.7</ecNumber>
    </recommendedName>
</protein>
<dbReference type="GO" id="GO:0006979">
    <property type="term" value="P:response to oxidative stress"/>
    <property type="evidence" value="ECO:0007669"/>
    <property type="project" value="UniProtKB-UniRule"/>
</dbReference>
<comment type="function">
    <text evidence="2">Removal of H(2)O(2), oxidation of toxic reductants, biosynthesis and degradation of lignin, suberization, auxin catabolism, response to environmental stresses such as wounding, pathogen attack and oxidative stress. These functions might be dependent on each isozyme/isoform in each plant tissue.</text>
</comment>
<comment type="cofactor">
    <cofactor evidence="13 16">
        <name>Ca(2+)</name>
        <dbReference type="ChEBI" id="CHEBI:29108"/>
    </cofactor>
    <text evidence="13 16">Binds 2 calcium ions per subunit.</text>
</comment>
<proteinExistence type="inferred from homology"/>
<dbReference type="Gene3D" id="1.10.420.10">
    <property type="entry name" value="Peroxidase, domain 2"/>
    <property type="match status" value="1"/>
</dbReference>
<feature type="binding site" evidence="13">
    <location>
        <position position="70"/>
    </location>
    <ligand>
        <name>Ca(2+)</name>
        <dbReference type="ChEBI" id="CHEBI:29108"/>
        <label>1</label>
    </ligand>
</feature>
<comment type="catalytic activity">
    <reaction evidence="1 16">
        <text>2 a phenolic donor + H2O2 = 2 a phenolic radical donor + 2 H2O</text>
        <dbReference type="Rhea" id="RHEA:56136"/>
        <dbReference type="ChEBI" id="CHEBI:15377"/>
        <dbReference type="ChEBI" id="CHEBI:16240"/>
        <dbReference type="ChEBI" id="CHEBI:139520"/>
        <dbReference type="ChEBI" id="CHEBI:139521"/>
        <dbReference type="EC" id="1.11.1.7"/>
    </reaction>
</comment>
<evidence type="ECO:0000256" key="13">
    <source>
        <dbReference type="PIRSR" id="PIRSR600823-3"/>
    </source>
</evidence>
<keyword evidence="16" id="KW-0732">Signal</keyword>
<feature type="disulfide bond" evidence="15">
    <location>
        <begin position="158"/>
        <end position="351"/>
    </location>
</feature>
<comment type="similarity">
    <text evidence="16">Belongs to the peroxidase family. Classical plant (class III) peroxidase subfamily.</text>
</comment>
<dbReference type="Gene3D" id="1.10.520.10">
    <property type="match status" value="1"/>
</dbReference>
<keyword evidence="8 16" id="KW-0560">Oxidoreductase</keyword>
<keyword evidence="13 16" id="KW-0106">Calcium</keyword>
<evidence type="ECO:0000256" key="16">
    <source>
        <dbReference type="RuleBase" id="RU362060"/>
    </source>
</evidence>
<dbReference type="PROSITE" id="PS00435">
    <property type="entry name" value="PEROXIDASE_1"/>
    <property type="match status" value="1"/>
</dbReference>
<dbReference type="EMBL" id="PKMF04000027">
    <property type="protein sequence ID" value="KAK7857448.1"/>
    <property type="molecule type" value="Genomic_DNA"/>
</dbReference>
<evidence type="ECO:0000256" key="8">
    <source>
        <dbReference type="ARBA" id="ARBA00023002"/>
    </source>
</evidence>
<dbReference type="PANTHER" id="PTHR31388">
    <property type="entry name" value="PEROXIDASE 72-RELATED"/>
    <property type="match status" value="1"/>
</dbReference>
<feature type="binding site" evidence="13">
    <location>
        <position position="111"/>
    </location>
    <ligand>
        <name>Ca(2+)</name>
        <dbReference type="ChEBI" id="CHEBI:29108"/>
        <label>1</label>
    </ligand>
</feature>
<comment type="subcellular location">
    <subcellularLocation>
        <location evidence="16">Secreted</location>
    </subcellularLocation>
</comment>
<feature type="binding site" evidence="12">
    <location>
        <position position="200"/>
    </location>
    <ligand>
        <name>substrate</name>
    </ligand>
</feature>
<keyword evidence="10 15" id="KW-1015">Disulfide bond</keyword>
<feature type="binding site" description="axial binding residue" evidence="13">
    <location>
        <position position="230"/>
    </location>
    <ligand>
        <name>heme b</name>
        <dbReference type="ChEBI" id="CHEBI:60344"/>
    </ligand>
    <ligandPart>
        <name>Fe</name>
        <dbReference type="ChEBI" id="CHEBI:18248"/>
    </ligandPart>
</feature>
<keyword evidence="6 16" id="KW-0349">Heme</keyword>
<dbReference type="GO" id="GO:0005576">
    <property type="term" value="C:extracellular region"/>
    <property type="evidence" value="ECO:0007669"/>
    <property type="project" value="UniProtKB-SubCell"/>
</dbReference>
<evidence type="ECO:0000256" key="9">
    <source>
        <dbReference type="ARBA" id="ARBA00023004"/>
    </source>
</evidence>
<dbReference type="AlphaFoldDB" id="A0AAW0M0F6"/>
<name>A0AAW0M0F6_QUESU</name>
<comment type="cofactor">
    <cofactor evidence="13 16">
        <name>heme b</name>
        <dbReference type="ChEBI" id="CHEBI:60344"/>
    </cofactor>
    <text evidence="13 16">Binds 1 heme b (iron(II)-protoporphyrin IX) group per subunit.</text>
</comment>
<feature type="binding site" evidence="13">
    <location>
        <position position="67"/>
    </location>
    <ligand>
        <name>Ca(2+)</name>
        <dbReference type="ChEBI" id="CHEBI:29108"/>
        <label>1</label>
    </ligand>
</feature>
<keyword evidence="7 13" id="KW-0479">Metal-binding</keyword>
<accession>A0AAW0M0F6</accession>
<feature type="binding site" evidence="13">
    <location>
        <position position="231"/>
    </location>
    <ligand>
        <name>Ca(2+)</name>
        <dbReference type="ChEBI" id="CHEBI:29108"/>
        <label>2</label>
    </ligand>
</feature>
<evidence type="ECO:0000313" key="18">
    <source>
        <dbReference type="EMBL" id="KAK7857448.1"/>
    </source>
</evidence>